<dbReference type="Gene3D" id="3.30.70.20">
    <property type="match status" value="1"/>
</dbReference>
<dbReference type="AlphaFoldDB" id="A3MS74"/>
<dbReference type="KEGG" id="pcl:Pcal_0051"/>
<evidence type="ECO:0000313" key="2">
    <source>
        <dbReference type="EMBL" id="ABO07491.1"/>
    </source>
</evidence>
<dbReference type="InterPro" id="IPR017896">
    <property type="entry name" value="4Fe4S_Fe-S-bd"/>
</dbReference>
<evidence type="ECO:0000313" key="3">
    <source>
        <dbReference type="Proteomes" id="UP000001431"/>
    </source>
</evidence>
<dbReference type="STRING" id="410359.Pcal_0051"/>
<protein>
    <submittedName>
        <fullName evidence="2">4Fe-4S ferredoxin, iron-sulfur binding domain protein</fullName>
    </submittedName>
</protein>
<dbReference type="HOGENOM" id="CLU_932621_0_0_2"/>
<gene>
    <name evidence="2" type="ordered locus">Pcal_0051</name>
</gene>
<keyword evidence="3" id="KW-1185">Reference proteome</keyword>
<dbReference type="GeneID" id="4908109"/>
<accession>A3MS74</accession>
<organism evidence="2 3">
    <name type="scientific">Pyrobaculum calidifontis (strain DSM 21063 / JCM 11548 / VA1)</name>
    <dbReference type="NCBI Taxonomy" id="410359"/>
    <lineage>
        <taxon>Archaea</taxon>
        <taxon>Thermoproteota</taxon>
        <taxon>Thermoprotei</taxon>
        <taxon>Thermoproteales</taxon>
        <taxon>Thermoproteaceae</taxon>
        <taxon>Pyrobaculum</taxon>
    </lineage>
</organism>
<name>A3MS74_PYRCJ</name>
<dbReference type="Proteomes" id="UP000001431">
    <property type="component" value="Chromosome"/>
</dbReference>
<dbReference type="eggNOG" id="arCOG05466">
    <property type="taxonomic scope" value="Archaea"/>
</dbReference>
<dbReference type="EMBL" id="CP000561">
    <property type="protein sequence ID" value="ABO07491.1"/>
    <property type="molecule type" value="Genomic_DNA"/>
</dbReference>
<sequence length="297" mass="31991">MVEFIVEGPWDDDEKLAIGVGLSMTFRRALVHAEPSPNALKAAEGAVWGALLIKPCPPGLPCHRDIKEAVAVSEAELALVGYEGPDPPTTTRRVSTFNKHYMRPWRWARGGEEAKVGHPLLPLMSCLYTLLKMRDDVPIVISDVRLKPTAPAGPDYMVTPTWHLPREVAEVVDVHLPPLKAGAIALGVLMGGYRAGPVIAIVKQRDELAETVVKMGGYVVALNEEGDPCQLFERRAVGYSPKVSKYTVDPALCDRCGECLKTACPAITPSPAGHPQILPTCTGCSACALVCTRGAIR</sequence>
<proteinExistence type="predicted"/>
<reference evidence="2" key="1">
    <citation type="submission" date="2007-02" db="EMBL/GenBank/DDBJ databases">
        <title>Complete sequence of Pyrobaculum calidifontis JCM 11548.</title>
        <authorList>
            <consortium name="US DOE Joint Genome Institute"/>
            <person name="Copeland A."/>
            <person name="Lucas S."/>
            <person name="Lapidus A."/>
            <person name="Barry K."/>
            <person name="Glavina del Rio T."/>
            <person name="Dalin E."/>
            <person name="Tice H."/>
            <person name="Pitluck S."/>
            <person name="Chain P."/>
            <person name="Malfatti S."/>
            <person name="Shin M."/>
            <person name="Vergez L."/>
            <person name="Schmutz J."/>
            <person name="Larimer F."/>
            <person name="Land M."/>
            <person name="Hauser L."/>
            <person name="Kyrpides N."/>
            <person name="Mikhailova N."/>
            <person name="Cozen A.E."/>
            <person name="Fitz-Gibbon S.T."/>
            <person name="House C.H."/>
            <person name="Saltikov C."/>
            <person name="Lowe T.M."/>
            <person name="Richardson P."/>
        </authorList>
    </citation>
    <scope>NUCLEOTIDE SEQUENCE [LARGE SCALE GENOMIC DNA]</scope>
    <source>
        <strain evidence="2">JCM 11548</strain>
    </source>
</reference>
<dbReference type="SUPFAM" id="SSF54862">
    <property type="entry name" value="4Fe-4S ferredoxins"/>
    <property type="match status" value="1"/>
</dbReference>
<dbReference type="RefSeq" id="WP_011848748.1">
    <property type="nucleotide sequence ID" value="NC_009073.1"/>
</dbReference>
<dbReference type="PROSITE" id="PS51379">
    <property type="entry name" value="4FE4S_FER_2"/>
    <property type="match status" value="2"/>
</dbReference>
<feature type="domain" description="4Fe-4S ferredoxin-type" evidence="1">
    <location>
        <begin position="273"/>
        <end position="297"/>
    </location>
</feature>
<dbReference type="OrthoDB" id="15347at2157"/>
<feature type="domain" description="4Fe-4S ferredoxin-type" evidence="1">
    <location>
        <begin position="244"/>
        <end position="272"/>
    </location>
</feature>
<evidence type="ECO:0000259" key="1">
    <source>
        <dbReference type="PROSITE" id="PS51379"/>
    </source>
</evidence>